<organism evidence="1 2">
    <name type="scientific">Paramuricea clavata</name>
    <name type="common">Red gorgonian</name>
    <name type="synonym">Violescent sea-whip</name>
    <dbReference type="NCBI Taxonomy" id="317549"/>
    <lineage>
        <taxon>Eukaryota</taxon>
        <taxon>Metazoa</taxon>
        <taxon>Cnidaria</taxon>
        <taxon>Anthozoa</taxon>
        <taxon>Octocorallia</taxon>
        <taxon>Malacalcyonacea</taxon>
        <taxon>Plexauridae</taxon>
        <taxon>Paramuricea</taxon>
    </lineage>
</organism>
<sequence>RRRVFNIVTVYIILKLAEAKLNAIERTILNEISSPSKLDEDTSATSRQRTKTWVQDQQQNVAPDTNLTNVTSRRKLSVRFDDQPRQTDPIATDPEIAIGTQKSPSVPTIHNIPSSTPTIHNIPSSTPIIHNPVQPYPPYTTVEHDPATVVNKCLGAVAATSDKLTASLARISLPKCHPDIFFGDATTLHPWKSSFKGMISDSEITTEQEMNYLHMYTRGAPQKLVNSFRKRQYGDSNKLLKELWVELENRFGNVAIITNTLLTRLKEATKFTDRDKKSLQAFSDLCIDVSSQIKQLPGLA</sequence>
<dbReference type="AlphaFoldDB" id="A0A7D9LLP8"/>
<proteinExistence type="predicted"/>
<dbReference type="Proteomes" id="UP001152795">
    <property type="component" value="Unassembled WGS sequence"/>
</dbReference>
<comment type="caution">
    <text evidence="1">The sequence shown here is derived from an EMBL/GenBank/DDBJ whole genome shotgun (WGS) entry which is preliminary data.</text>
</comment>
<name>A0A7D9LLP8_PARCT</name>
<feature type="non-terminal residue" evidence="1">
    <location>
        <position position="1"/>
    </location>
</feature>
<accession>A0A7D9LLP8</accession>
<dbReference type="PANTHER" id="PTHR47331">
    <property type="entry name" value="PHD-TYPE DOMAIN-CONTAINING PROTEIN"/>
    <property type="match status" value="1"/>
</dbReference>
<dbReference type="EMBL" id="CACRXK020020968">
    <property type="protein sequence ID" value="CAB4035351.1"/>
    <property type="molecule type" value="Genomic_DNA"/>
</dbReference>
<evidence type="ECO:0000313" key="1">
    <source>
        <dbReference type="EMBL" id="CAB4035351.1"/>
    </source>
</evidence>
<reference evidence="1" key="1">
    <citation type="submission" date="2020-04" db="EMBL/GenBank/DDBJ databases">
        <authorList>
            <person name="Alioto T."/>
            <person name="Alioto T."/>
            <person name="Gomez Garrido J."/>
        </authorList>
    </citation>
    <scope>NUCLEOTIDE SEQUENCE</scope>
    <source>
        <strain evidence="1">A484AB</strain>
    </source>
</reference>
<dbReference type="PANTHER" id="PTHR47331:SF7">
    <property type="match status" value="1"/>
</dbReference>
<gene>
    <name evidence="1" type="ORF">PACLA_8A084146</name>
</gene>
<dbReference type="OrthoDB" id="5989194at2759"/>
<protein>
    <submittedName>
        <fullName evidence="1">Uncharacterized protein</fullName>
    </submittedName>
</protein>
<evidence type="ECO:0000313" key="2">
    <source>
        <dbReference type="Proteomes" id="UP001152795"/>
    </source>
</evidence>
<keyword evidence="2" id="KW-1185">Reference proteome</keyword>